<evidence type="ECO:0000256" key="1">
    <source>
        <dbReference type="ARBA" id="ARBA00011043"/>
    </source>
</evidence>
<dbReference type="Pfam" id="PF12631">
    <property type="entry name" value="MnmE_helical"/>
    <property type="match status" value="1"/>
</dbReference>
<dbReference type="InterPro" id="IPR005225">
    <property type="entry name" value="Small_GTP-bd"/>
</dbReference>
<dbReference type="EMBL" id="JBDIVE010000004">
    <property type="protein sequence ID" value="MEN3068704.1"/>
    <property type="molecule type" value="Genomic_DNA"/>
</dbReference>
<organism evidence="9 10">
    <name type="scientific">Uliginosibacterium sediminicola</name>
    <dbReference type="NCBI Taxonomy" id="2024550"/>
    <lineage>
        <taxon>Bacteria</taxon>
        <taxon>Pseudomonadati</taxon>
        <taxon>Pseudomonadota</taxon>
        <taxon>Betaproteobacteria</taxon>
        <taxon>Rhodocyclales</taxon>
        <taxon>Zoogloeaceae</taxon>
        <taxon>Uliginosibacterium</taxon>
    </lineage>
</organism>
<keyword evidence="6" id="KW-0963">Cytoplasm</keyword>
<evidence type="ECO:0000256" key="5">
    <source>
        <dbReference type="ARBA" id="ARBA00023134"/>
    </source>
</evidence>
<comment type="similarity">
    <text evidence="1 6 7">Belongs to the TRAFAC class TrmE-Era-EngA-EngB-Septin-like GTPase superfamily. TrmE GTPase family.</text>
</comment>
<keyword evidence="5 6" id="KW-0342">GTP-binding</keyword>
<dbReference type="PANTHER" id="PTHR42714">
    <property type="entry name" value="TRNA MODIFICATION GTPASE GTPBP3"/>
    <property type="match status" value="1"/>
</dbReference>
<evidence type="ECO:0000259" key="8">
    <source>
        <dbReference type="PROSITE" id="PS51709"/>
    </source>
</evidence>
<dbReference type="InterPro" id="IPR027266">
    <property type="entry name" value="TrmE/GcvT-like"/>
</dbReference>
<accession>A0ABU9YY35</accession>
<dbReference type="NCBIfam" id="NF003661">
    <property type="entry name" value="PRK05291.1-3"/>
    <property type="match status" value="1"/>
</dbReference>
<keyword evidence="6" id="KW-0479">Metal-binding</keyword>
<evidence type="ECO:0000256" key="6">
    <source>
        <dbReference type="HAMAP-Rule" id="MF_00379"/>
    </source>
</evidence>
<feature type="domain" description="TrmE-type G" evidence="8">
    <location>
        <begin position="216"/>
        <end position="373"/>
    </location>
</feature>
<feature type="binding site" evidence="6">
    <location>
        <position position="81"/>
    </location>
    <ligand>
        <name>(6S)-5-formyl-5,6,7,8-tetrahydrofolate</name>
        <dbReference type="ChEBI" id="CHEBI:57457"/>
    </ligand>
</feature>
<dbReference type="InterPro" id="IPR027368">
    <property type="entry name" value="MnmE_dom2"/>
</dbReference>
<evidence type="ECO:0000313" key="9">
    <source>
        <dbReference type="EMBL" id="MEN3068704.1"/>
    </source>
</evidence>
<comment type="subunit">
    <text evidence="6">Homodimer. Heterotetramer of two MnmE and two MnmG subunits.</text>
</comment>
<dbReference type="InterPro" id="IPR027417">
    <property type="entry name" value="P-loop_NTPase"/>
</dbReference>
<comment type="caution">
    <text evidence="9">The sequence shown here is derived from an EMBL/GenBank/DDBJ whole genome shotgun (WGS) entry which is preliminary data.</text>
</comment>
<dbReference type="Pfam" id="PF10396">
    <property type="entry name" value="TrmE_N"/>
    <property type="match status" value="1"/>
</dbReference>
<feature type="binding site" evidence="6">
    <location>
        <position position="251"/>
    </location>
    <ligand>
        <name>Mg(2+)</name>
        <dbReference type="ChEBI" id="CHEBI:18420"/>
    </ligand>
</feature>
<feature type="binding site" evidence="6">
    <location>
        <position position="230"/>
    </location>
    <ligand>
        <name>Mg(2+)</name>
        <dbReference type="ChEBI" id="CHEBI:18420"/>
    </ligand>
</feature>
<dbReference type="PANTHER" id="PTHR42714:SF2">
    <property type="entry name" value="TRNA MODIFICATION GTPASE GTPBP3, MITOCHONDRIAL"/>
    <property type="match status" value="1"/>
</dbReference>
<dbReference type="HAMAP" id="MF_00379">
    <property type="entry name" value="GTPase_MnmE"/>
    <property type="match status" value="1"/>
</dbReference>
<comment type="cofactor">
    <cofactor evidence="6">
        <name>K(+)</name>
        <dbReference type="ChEBI" id="CHEBI:29103"/>
    </cofactor>
    <text evidence="6">Binds 1 potassium ion per subunit.</text>
</comment>
<dbReference type="Gene3D" id="1.20.120.430">
    <property type="entry name" value="tRNA modification GTPase MnmE domain 2"/>
    <property type="match status" value="1"/>
</dbReference>
<dbReference type="NCBIfam" id="TIGR00450">
    <property type="entry name" value="mnmE_trmE_thdF"/>
    <property type="match status" value="1"/>
</dbReference>
<comment type="subcellular location">
    <subcellularLocation>
        <location evidence="6">Cytoplasm</location>
    </subcellularLocation>
</comment>
<dbReference type="SUPFAM" id="SSF52540">
    <property type="entry name" value="P-loop containing nucleoside triphosphate hydrolases"/>
    <property type="match status" value="1"/>
</dbReference>
<dbReference type="Proteomes" id="UP001410394">
    <property type="component" value="Unassembled WGS sequence"/>
</dbReference>
<feature type="binding site" evidence="6">
    <location>
        <begin position="270"/>
        <end position="273"/>
    </location>
    <ligand>
        <name>GTP</name>
        <dbReference type="ChEBI" id="CHEBI:37565"/>
    </ligand>
</feature>
<dbReference type="NCBIfam" id="TIGR00231">
    <property type="entry name" value="small_GTP"/>
    <property type="match status" value="1"/>
</dbReference>
<comment type="function">
    <text evidence="6">Exhibits a very high intrinsic GTPase hydrolysis rate. Involved in the addition of a carboxymethylaminomethyl (cmnm) group at the wobble position (U34) of certain tRNAs, forming tRNA-cmnm(5)s(2)U34.</text>
</comment>
<evidence type="ECO:0000313" key="10">
    <source>
        <dbReference type="Proteomes" id="UP001410394"/>
    </source>
</evidence>
<gene>
    <name evidence="6 9" type="primary">mnmE</name>
    <name evidence="6" type="synonym">trmE</name>
    <name evidence="9" type="ORF">ABDB84_09460</name>
</gene>
<evidence type="ECO:0000256" key="4">
    <source>
        <dbReference type="ARBA" id="ARBA00022958"/>
    </source>
</evidence>
<keyword evidence="6 9" id="KW-0378">Hydrolase</keyword>
<feature type="binding site" evidence="6">
    <location>
        <position position="23"/>
    </location>
    <ligand>
        <name>(6S)-5-formyl-5,6,7,8-tetrahydrofolate</name>
        <dbReference type="ChEBI" id="CHEBI:57457"/>
    </ligand>
</feature>
<dbReference type="Gene3D" id="3.40.50.300">
    <property type="entry name" value="P-loop containing nucleotide triphosphate hydrolases"/>
    <property type="match status" value="1"/>
</dbReference>
<feature type="binding site" evidence="6">
    <location>
        <begin position="226"/>
        <end position="231"/>
    </location>
    <ligand>
        <name>GTP</name>
        <dbReference type="ChEBI" id="CHEBI:37565"/>
    </ligand>
</feature>
<dbReference type="CDD" id="cd14858">
    <property type="entry name" value="TrmE_N"/>
    <property type="match status" value="1"/>
</dbReference>
<feature type="binding site" evidence="6">
    <location>
        <position position="449"/>
    </location>
    <ligand>
        <name>(6S)-5-formyl-5,6,7,8-tetrahydrofolate</name>
        <dbReference type="ChEBI" id="CHEBI:57457"/>
    </ligand>
</feature>
<keyword evidence="4 6" id="KW-0630">Potassium</keyword>
<dbReference type="InterPro" id="IPR031168">
    <property type="entry name" value="G_TrmE"/>
</dbReference>
<sequence length="449" mass="48528">MSANKTIAAIATPPGRGGVGVVRISGQDLAEFARRLTAAQAPKPRVASLRRFLDEDGSVLDEGLLLLFSAPHSYTGEDVLELQAHGGPVVMQMLLARCIALGATLAEPGEFTRRAFLNGKLDLAQAEGVIDLIDASTQAAARSAQRSLSGQFSQAVNAWRDKLVDLRMLVEATLDFPEEDIDFLQAAKAFERLALLESELSALLARAQQGSLLRSGLHVVLVGQPNVGKSSLLNRLTGEDRAIVTDQAGTTRDVLRELIHIEGIPLHIIDTAGLRDTDNEVEQIGISRSWAEIGKADLILRLVDARTGISAADHEIDARLPQGVPVVWAFNKCDLLQAPIAYQALPNESLIALSAKTGEGIDVLRSALLKIAGWEGRGEDVILARERHLVALRTALEHVRWAIEQARQQQLDLLAEELRLAQEAVNTITGEFGADDLLGVIFSRFCIGK</sequence>
<dbReference type="GO" id="GO:0016787">
    <property type="term" value="F:hydrolase activity"/>
    <property type="evidence" value="ECO:0007669"/>
    <property type="project" value="UniProtKB-KW"/>
</dbReference>
<keyword evidence="10" id="KW-1185">Reference proteome</keyword>
<reference evidence="9 10" key="1">
    <citation type="journal article" date="2018" name="Int. J. Syst. Evol. Microbiol.">
        <title>Uliginosibacterium sediminicola sp. nov., isolated from freshwater sediment.</title>
        <authorList>
            <person name="Hwang W.M."/>
            <person name="Kim S.M."/>
            <person name="Kang K."/>
            <person name="Ahn T.Y."/>
        </authorList>
    </citation>
    <scope>NUCLEOTIDE SEQUENCE [LARGE SCALE GENOMIC DNA]</scope>
    <source>
        <strain evidence="9 10">M1-21</strain>
    </source>
</reference>
<proteinExistence type="inferred from homology"/>
<name>A0ABU9YY35_9RHOO</name>
<dbReference type="InterPro" id="IPR025867">
    <property type="entry name" value="MnmE_helical"/>
</dbReference>
<dbReference type="InterPro" id="IPR004520">
    <property type="entry name" value="GTPase_MnmE"/>
</dbReference>
<keyword evidence="6" id="KW-0460">Magnesium</keyword>
<dbReference type="PROSITE" id="PS51709">
    <property type="entry name" value="G_TRME"/>
    <property type="match status" value="1"/>
</dbReference>
<evidence type="ECO:0000256" key="7">
    <source>
        <dbReference type="RuleBase" id="RU003313"/>
    </source>
</evidence>
<keyword evidence="3 6" id="KW-0547">Nucleotide-binding</keyword>
<dbReference type="CDD" id="cd04164">
    <property type="entry name" value="trmE"/>
    <property type="match status" value="1"/>
</dbReference>
<dbReference type="Pfam" id="PF01926">
    <property type="entry name" value="MMR_HSR1"/>
    <property type="match status" value="1"/>
</dbReference>
<feature type="binding site" evidence="6">
    <location>
        <begin position="245"/>
        <end position="251"/>
    </location>
    <ligand>
        <name>GTP</name>
        <dbReference type="ChEBI" id="CHEBI:37565"/>
    </ligand>
</feature>
<dbReference type="RefSeq" id="WP_345919476.1">
    <property type="nucleotide sequence ID" value="NZ_JBDIVE010000004.1"/>
</dbReference>
<comment type="caution">
    <text evidence="6">Lacks conserved residue(s) required for the propagation of feature annotation.</text>
</comment>
<dbReference type="InterPro" id="IPR006073">
    <property type="entry name" value="GTP-bd"/>
</dbReference>
<protein>
    <recommendedName>
        <fullName evidence="6">tRNA modification GTPase MnmE</fullName>
        <ecNumber evidence="6">3.6.-.-</ecNumber>
    </recommendedName>
</protein>
<evidence type="ECO:0000256" key="2">
    <source>
        <dbReference type="ARBA" id="ARBA00022694"/>
    </source>
</evidence>
<keyword evidence="2 6" id="KW-0819">tRNA processing</keyword>
<dbReference type="PRINTS" id="PR00449">
    <property type="entry name" value="RASTRNSFRMNG"/>
</dbReference>
<dbReference type="InterPro" id="IPR018948">
    <property type="entry name" value="GTP-bd_TrmE_N"/>
</dbReference>
<dbReference type="Gene3D" id="3.30.1360.120">
    <property type="entry name" value="Probable tRNA modification gtpase trme, domain 1"/>
    <property type="match status" value="1"/>
</dbReference>
<evidence type="ECO:0000256" key="3">
    <source>
        <dbReference type="ARBA" id="ARBA00022741"/>
    </source>
</evidence>
<feature type="binding site" evidence="6">
    <location>
        <position position="120"/>
    </location>
    <ligand>
        <name>(6S)-5-formyl-5,6,7,8-tetrahydrofolate</name>
        <dbReference type="ChEBI" id="CHEBI:57457"/>
    </ligand>
</feature>
<dbReference type="EC" id="3.6.-.-" evidence="6"/>